<dbReference type="InterPro" id="IPR028979">
    <property type="entry name" value="Ser_kin/Pase_Hpr-like_N_sf"/>
</dbReference>
<dbReference type="PANTHER" id="PTHR43356:SF2">
    <property type="entry name" value="PHOSPHATE ACETYLTRANSFERASE"/>
    <property type="match status" value="1"/>
</dbReference>
<feature type="domain" description="DRTGG" evidence="1">
    <location>
        <begin position="215"/>
        <end position="320"/>
    </location>
</feature>
<accession>A0A928VGY4</accession>
<evidence type="ECO:0000313" key="2">
    <source>
        <dbReference type="EMBL" id="MBE9028408.1"/>
    </source>
</evidence>
<evidence type="ECO:0000313" key="3">
    <source>
        <dbReference type="Proteomes" id="UP000625316"/>
    </source>
</evidence>
<dbReference type="EMBL" id="JADEXQ010000003">
    <property type="protein sequence ID" value="MBE9028408.1"/>
    <property type="molecule type" value="Genomic_DNA"/>
</dbReference>
<dbReference type="Gene3D" id="3.40.50.300">
    <property type="entry name" value="P-loop containing nucleotide triphosphate hydrolases"/>
    <property type="match status" value="1"/>
</dbReference>
<dbReference type="Pfam" id="PF13500">
    <property type="entry name" value="AAA_26"/>
    <property type="match status" value="1"/>
</dbReference>
<gene>
    <name evidence="2" type="ORF">IQ266_01395</name>
</gene>
<reference evidence="2" key="1">
    <citation type="submission" date="2020-10" db="EMBL/GenBank/DDBJ databases">
        <authorList>
            <person name="Castelo-Branco R."/>
            <person name="Eusebio N."/>
            <person name="Adriana R."/>
            <person name="Vieira A."/>
            <person name="Brugerolle De Fraissinette N."/>
            <person name="Rezende De Castro R."/>
            <person name="Schneider M.P."/>
            <person name="Vasconcelos V."/>
            <person name="Leao P.N."/>
        </authorList>
    </citation>
    <scope>NUCLEOTIDE SEQUENCE</scope>
    <source>
        <strain evidence="2">LEGE 11480</strain>
    </source>
</reference>
<keyword evidence="3" id="KW-1185">Reference proteome</keyword>
<dbReference type="SUPFAM" id="SSF52540">
    <property type="entry name" value="P-loop containing nucleoside triphosphate hydrolases"/>
    <property type="match status" value="1"/>
</dbReference>
<dbReference type="Proteomes" id="UP000625316">
    <property type="component" value="Unassembled WGS sequence"/>
</dbReference>
<evidence type="ECO:0000259" key="1">
    <source>
        <dbReference type="Pfam" id="PF07085"/>
    </source>
</evidence>
<name>A0A928VGY4_9CYAN</name>
<dbReference type="InterPro" id="IPR027417">
    <property type="entry name" value="P-loop_NTPase"/>
</dbReference>
<dbReference type="PANTHER" id="PTHR43356">
    <property type="entry name" value="PHOSPHATE ACETYLTRANSFERASE"/>
    <property type="match status" value="1"/>
</dbReference>
<dbReference type="InterPro" id="IPR050500">
    <property type="entry name" value="Phos_Acetyltrans/Butyryltrans"/>
</dbReference>
<dbReference type="Pfam" id="PF07085">
    <property type="entry name" value="DRTGG"/>
    <property type="match status" value="1"/>
</dbReference>
<organism evidence="2 3">
    <name type="scientific">Romeriopsis navalis LEGE 11480</name>
    <dbReference type="NCBI Taxonomy" id="2777977"/>
    <lineage>
        <taxon>Bacteria</taxon>
        <taxon>Bacillati</taxon>
        <taxon>Cyanobacteriota</taxon>
        <taxon>Cyanophyceae</taxon>
        <taxon>Leptolyngbyales</taxon>
        <taxon>Leptolyngbyaceae</taxon>
        <taxon>Romeriopsis</taxon>
        <taxon>Romeriopsis navalis</taxon>
    </lineage>
</organism>
<sequence length="355" mass="38758">MMGLAKYLVIGSFEAYSGKSAITLGIAHQLKQKGLDIAYGKPLGGDSLDPKRDARDADVEFIAQTLELDQSRIQPALLKLDNATLDRYLANPDTTDYQAQLKQNVQSQAGDRVILEGPGGMNQGRLFGLSLPQIAEAVDGAVLLVAKHRSTLLDRLLAAKQQLGDRLVGVVINDVPQDRFAAINTELREFLEQRGIAVLGVLPHSSLLQSVSVDEIVRLLNAEVLCQSARTDAMVESLVIGAMNVNSALKYFRQRHNMAVVTGGDRTDLQLAALETSTQCLILTGHLAPSKEILARAEEMEIALLSVDLDTLTTVEIVDRAFGRVRLNEPIKVECICQMAAEHLDSDRLLELWQA</sequence>
<dbReference type="InterPro" id="IPR010766">
    <property type="entry name" value="DRTGG"/>
</dbReference>
<dbReference type="SUPFAM" id="SSF75138">
    <property type="entry name" value="HprK N-terminal domain-like"/>
    <property type="match status" value="1"/>
</dbReference>
<proteinExistence type="predicted"/>
<dbReference type="Gene3D" id="3.40.1390.20">
    <property type="entry name" value="HprK N-terminal domain-like"/>
    <property type="match status" value="1"/>
</dbReference>
<comment type="caution">
    <text evidence="2">The sequence shown here is derived from an EMBL/GenBank/DDBJ whole genome shotgun (WGS) entry which is preliminary data.</text>
</comment>
<dbReference type="AlphaFoldDB" id="A0A928VGY4"/>
<protein>
    <submittedName>
        <fullName evidence="2">Phosphotransacetylase family protein</fullName>
    </submittedName>
</protein>